<feature type="region of interest" description="Disordered" evidence="4">
    <location>
        <begin position="860"/>
        <end position="888"/>
    </location>
</feature>
<dbReference type="InterPro" id="IPR012677">
    <property type="entry name" value="Nucleotide-bd_a/b_plait_sf"/>
</dbReference>
<feature type="domain" description="RRM" evidence="5">
    <location>
        <begin position="678"/>
        <end position="755"/>
    </location>
</feature>
<evidence type="ECO:0000259" key="5">
    <source>
        <dbReference type="PROSITE" id="PS50102"/>
    </source>
</evidence>
<feature type="region of interest" description="Disordered" evidence="4">
    <location>
        <begin position="501"/>
        <end position="521"/>
    </location>
</feature>
<dbReference type="SMART" id="SM00386">
    <property type="entry name" value="HAT"/>
    <property type="match status" value="6"/>
</dbReference>
<dbReference type="SUPFAM" id="SSF54928">
    <property type="entry name" value="RNA-binding domain, RBD"/>
    <property type="match status" value="3"/>
</dbReference>
<dbReference type="InterPro" id="IPR035979">
    <property type="entry name" value="RBD_domain_sf"/>
</dbReference>
<dbReference type="CDD" id="cd00590">
    <property type="entry name" value="RRM_SF"/>
    <property type="match status" value="1"/>
</dbReference>
<evidence type="ECO:0000313" key="6">
    <source>
        <dbReference type="EMBL" id="KFA60739.1"/>
    </source>
</evidence>
<dbReference type="InterPro" id="IPR003107">
    <property type="entry name" value="HAT"/>
</dbReference>
<feature type="region of interest" description="Disordered" evidence="4">
    <location>
        <begin position="534"/>
        <end position="599"/>
    </location>
</feature>
<gene>
    <name evidence="6" type="ORF">S40285_04730</name>
</gene>
<dbReference type="InParanoid" id="A0A084Q9V4"/>
<evidence type="ECO:0000256" key="1">
    <source>
        <dbReference type="ARBA" id="ARBA00022737"/>
    </source>
</evidence>
<name>A0A084Q9V4_STAC4</name>
<evidence type="ECO:0000313" key="7">
    <source>
        <dbReference type="Proteomes" id="UP000028524"/>
    </source>
</evidence>
<dbReference type="SUPFAM" id="SSF48452">
    <property type="entry name" value="TPR-like"/>
    <property type="match status" value="1"/>
</dbReference>
<dbReference type="OrthoDB" id="360390at2759"/>
<keyword evidence="2 3" id="KW-0694">RNA-binding</keyword>
<dbReference type="PROSITE" id="PS50102">
    <property type="entry name" value="RRM"/>
    <property type="match status" value="4"/>
</dbReference>
<keyword evidence="1" id="KW-0677">Repeat</keyword>
<evidence type="ECO:0000256" key="4">
    <source>
        <dbReference type="SAM" id="MobiDB-lite"/>
    </source>
</evidence>
<feature type="domain" description="RRM" evidence="5">
    <location>
        <begin position="601"/>
        <end position="677"/>
    </location>
</feature>
<feature type="region of interest" description="Disordered" evidence="4">
    <location>
        <begin position="974"/>
        <end position="1043"/>
    </location>
</feature>
<keyword evidence="7" id="KW-1185">Reference proteome</keyword>
<dbReference type="Gene3D" id="1.25.40.10">
    <property type="entry name" value="Tetratricopeptide repeat domain"/>
    <property type="match status" value="2"/>
</dbReference>
<dbReference type="Proteomes" id="UP000028524">
    <property type="component" value="Unassembled WGS sequence"/>
</dbReference>
<dbReference type="PANTHER" id="PTHR24012">
    <property type="entry name" value="RNA BINDING PROTEIN"/>
    <property type="match status" value="1"/>
</dbReference>
<dbReference type="InterPro" id="IPR011990">
    <property type="entry name" value="TPR-like_helical_dom_sf"/>
</dbReference>
<sequence>MASPVGEESWLAYLEETARSAFDLEQRVNAVEVHKRAVSAEPGSMRVWLAYCNYFWSLWDACQSPDAGWSEEDRTMGRELFSFGVALDLWQQAYEAIKYRLDDSHVLWDRWISLELELLGKTRTPEGVKRITHLYRNRLLTPHLTWADTSEAFSTFLSNNNQSVWEEEMKNVTARAQETKRLIAARESFEIKLKQALRAGDSDTHKSIFKDYLEWEMLQSRRNNDNPEIAVDLCCGLYSRALTGVFATDEDTWHEYLVFLSSSHVESDAPENLLDGIRRAVQHCPWSGRLWNRYILCAEEAKLPFSEIESIKHAATSEDQLYKDGMESMIEMYMAWCGFLKRTAMDGTATDEAVDLADVGLPAALEDVGIVGKRLYGKNYQGDPKFRLERIYIQYLTEKKSAVDVARALWNKLAGVAVHADSYDFWFRYYMWEMLIFSSTQPDNRSPTPSSGANGFRVPTLATAVLGRATARRTVDWPEKIFEVYLQHCNDYELPSSVRKATDAVHKAEKGVRKRRAREEQQKAAAYSEYYAAQQAEQTAEAPISTHNESPSGPKRKRDAGTDSDDDQDKLSKKQKSTEAASEAMQPTTGQQPPKRDREHTTVLVENLPAGVEQKKLRQYFKEYGHIKNITALVREADGKSSTALVEFSSPEEAQSALLRDKKFFGESQLSVQPGTDLTVYVANFPPTAGEDYLRNLFQDCGEILSLRLPSLKANTHRRFCYISFRNTTASAKAVKKDGTVLEGRYKLLSKYSDPAHKKQREGAVAEGRELHISGLDFAVTEDELRDVFSKFGTVTRVNLAKTLTGKNRGFAFLDFQTSGEAQNAVAEMNNVKLRSQIIQVALSKETNFKPLAKSIVRNASASPAPSSRDQEGDETMGNGDDGARSKPTAAEITARTITLLGLPDTVNDARVRALVEPLGDIVQLALHPGHGGAKIEFSDAATAGKAGLRLDGIEFEGYKLRTGTLDELRQAKPANHTASTSNKPKGLLPPPTSIRRPVLGKPGPKRGLGFTAAKKSEAKGEEAGKAASSSDTKPEVNGKVSAKSNADFKALFLAGKAEANKPTKPAENGV</sequence>
<protein>
    <recommendedName>
        <fullName evidence="5">RRM domain-containing protein</fullName>
    </recommendedName>
</protein>
<proteinExistence type="predicted"/>
<dbReference type="GO" id="GO:0003723">
    <property type="term" value="F:RNA binding"/>
    <property type="evidence" value="ECO:0007669"/>
    <property type="project" value="UniProtKB-UniRule"/>
</dbReference>
<dbReference type="GO" id="GO:0006396">
    <property type="term" value="P:RNA processing"/>
    <property type="evidence" value="ECO:0007669"/>
    <property type="project" value="InterPro"/>
</dbReference>
<dbReference type="EMBL" id="KL660891">
    <property type="protein sequence ID" value="KFA60739.1"/>
    <property type="molecule type" value="Genomic_DNA"/>
</dbReference>
<feature type="compositionally biased region" description="Basic and acidic residues" evidence="4">
    <location>
        <begin position="1015"/>
        <end position="1025"/>
    </location>
</feature>
<evidence type="ECO:0000256" key="3">
    <source>
        <dbReference type="PROSITE-ProRule" id="PRU00176"/>
    </source>
</evidence>
<dbReference type="InterPro" id="IPR000504">
    <property type="entry name" value="RRM_dom"/>
</dbReference>
<reference evidence="6 7" key="1">
    <citation type="journal article" date="2014" name="BMC Genomics">
        <title>Comparative genome sequencing reveals chemotype-specific gene clusters in the toxigenic black mold Stachybotrys.</title>
        <authorList>
            <person name="Semeiks J."/>
            <person name="Borek D."/>
            <person name="Otwinowski Z."/>
            <person name="Grishin N.V."/>
        </authorList>
    </citation>
    <scope>NUCLEOTIDE SEQUENCE [LARGE SCALE GENOMIC DNA]</scope>
    <source>
        <strain evidence="6 7">IBT 40285</strain>
    </source>
</reference>
<accession>A0A084Q9V4</accession>
<dbReference type="InterPro" id="IPR031766">
    <property type="entry name" value="RRM_occluded"/>
</dbReference>
<dbReference type="Pfam" id="PF16842">
    <property type="entry name" value="RRM_occluded"/>
    <property type="match status" value="1"/>
</dbReference>
<dbReference type="AlphaFoldDB" id="A0A084Q9V4"/>
<feature type="domain" description="RRM" evidence="5">
    <location>
        <begin position="769"/>
        <end position="846"/>
    </location>
</feature>
<dbReference type="OMA" id="LWARYIL"/>
<evidence type="ECO:0000256" key="2">
    <source>
        <dbReference type="ARBA" id="ARBA00022884"/>
    </source>
</evidence>
<feature type="domain" description="RRM" evidence="5">
    <location>
        <begin position="896"/>
        <end position="968"/>
    </location>
</feature>
<dbReference type="Pfam" id="PF00076">
    <property type="entry name" value="RRM_1"/>
    <property type="match status" value="3"/>
</dbReference>
<dbReference type="STRING" id="1283841.A0A084Q9V4"/>
<organism evidence="6 7">
    <name type="scientific">Stachybotrys chlorohalonatus (strain IBT 40285)</name>
    <dbReference type="NCBI Taxonomy" id="1283841"/>
    <lineage>
        <taxon>Eukaryota</taxon>
        <taxon>Fungi</taxon>
        <taxon>Dikarya</taxon>
        <taxon>Ascomycota</taxon>
        <taxon>Pezizomycotina</taxon>
        <taxon>Sordariomycetes</taxon>
        <taxon>Hypocreomycetidae</taxon>
        <taxon>Hypocreales</taxon>
        <taxon>Stachybotryaceae</taxon>
        <taxon>Stachybotrys</taxon>
    </lineage>
</organism>
<dbReference type="SMART" id="SM00360">
    <property type="entry name" value="RRM"/>
    <property type="match status" value="4"/>
</dbReference>
<dbReference type="Gene3D" id="3.30.70.330">
    <property type="match status" value="4"/>
</dbReference>
<dbReference type="HOGENOM" id="CLU_003925_2_0_1"/>